<evidence type="ECO:0000256" key="2">
    <source>
        <dbReference type="ARBA" id="ARBA00023267"/>
    </source>
</evidence>
<dbReference type="GO" id="GO:0004077">
    <property type="term" value="F:biotin--[biotin carboxyl-carrier protein] ligase activity"/>
    <property type="evidence" value="ECO:0007669"/>
    <property type="project" value="UniProtKB-EC"/>
</dbReference>
<dbReference type="Gene3D" id="3.30.930.10">
    <property type="entry name" value="Bira Bifunctional Protein, Domain 2"/>
    <property type="match status" value="1"/>
</dbReference>
<gene>
    <name evidence="6" type="ORF">COMA2_60058</name>
</gene>
<evidence type="ECO:0000256" key="4">
    <source>
        <dbReference type="ARBA" id="ARBA00047846"/>
    </source>
</evidence>
<sequence>MSSSAPLSLDRIRSTLATESLGHVLYLHQDLPSTNAEAGSLVRTGARHGTVVLAESQSSGYGRHGRAWFSPPGLNIYCSVIIRGMGDNLSLSQWLSWVPLVSALAVSEAVQQTAAVSLSLKWPNDLLFQERKVGGILCESSLTPTNDPAVVIGIGLNVNVPSLSFPEELRPIAASLLDASRRPIDRNRLIAQLLLELEQCLGELRSSGPVRLRQAYTARCATLGRHIRVLFTNDPPIIGIAEALSADGALQVRTAPTHLRSQPMPLVDVRAADVIHLRE</sequence>
<name>A0A0S4LV96_9BACT</name>
<dbReference type="InterPro" id="IPR003142">
    <property type="entry name" value="BPL_C"/>
</dbReference>
<dbReference type="InterPro" id="IPR004408">
    <property type="entry name" value="Biotin_CoA_COase_ligase"/>
</dbReference>
<dbReference type="Gene3D" id="2.30.30.100">
    <property type="match status" value="1"/>
</dbReference>
<dbReference type="PANTHER" id="PTHR12835:SF5">
    <property type="entry name" value="BIOTIN--PROTEIN LIGASE"/>
    <property type="match status" value="1"/>
</dbReference>
<dbReference type="AlphaFoldDB" id="A0A0S4LV96"/>
<dbReference type="Proteomes" id="UP000198736">
    <property type="component" value="Unassembled WGS sequence"/>
</dbReference>
<keyword evidence="2" id="KW-0092">Biotin</keyword>
<evidence type="ECO:0000256" key="1">
    <source>
        <dbReference type="ARBA" id="ARBA00022598"/>
    </source>
</evidence>
<dbReference type="PROSITE" id="PS51733">
    <property type="entry name" value="BPL_LPL_CATALYTIC"/>
    <property type="match status" value="1"/>
</dbReference>
<accession>A0A0S4LV96</accession>
<dbReference type="PANTHER" id="PTHR12835">
    <property type="entry name" value="BIOTIN PROTEIN LIGASE"/>
    <property type="match status" value="1"/>
</dbReference>
<protein>
    <recommendedName>
        <fullName evidence="3">biotin--[biotin carboxyl-carrier protein] ligase</fullName>
        <ecNumber evidence="3">6.3.4.15</ecNumber>
    </recommendedName>
</protein>
<evidence type="ECO:0000313" key="6">
    <source>
        <dbReference type="EMBL" id="CUS38930.1"/>
    </source>
</evidence>
<dbReference type="NCBIfam" id="TIGR00121">
    <property type="entry name" value="birA_ligase"/>
    <property type="match status" value="1"/>
</dbReference>
<proteinExistence type="predicted"/>
<evidence type="ECO:0000313" key="7">
    <source>
        <dbReference type="Proteomes" id="UP000198736"/>
    </source>
</evidence>
<dbReference type="InterPro" id="IPR004143">
    <property type="entry name" value="BPL_LPL_catalytic"/>
</dbReference>
<comment type="catalytic activity">
    <reaction evidence="4">
        <text>biotin + L-lysyl-[protein] + ATP = N(6)-biotinyl-L-lysyl-[protein] + AMP + diphosphate + H(+)</text>
        <dbReference type="Rhea" id="RHEA:11756"/>
        <dbReference type="Rhea" id="RHEA-COMP:9752"/>
        <dbReference type="Rhea" id="RHEA-COMP:10505"/>
        <dbReference type="ChEBI" id="CHEBI:15378"/>
        <dbReference type="ChEBI" id="CHEBI:29969"/>
        <dbReference type="ChEBI" id="CHEBI:30616"/>
        <dbReference type="ChEBI" id="CHEBI:33019"/>
        <dbReference type="ChEBI" id="CHEBI:57586"/>
        <dbReference type="ChEBI" id="CHEBI:83144"/>
        <dbReference type="ChEBI" id="CHEBI:456215"/>
        <dbReference type="EC" id="6.3.4.15"/>
    </reaction>
</comment>
<reference evidence="7" key="1">
    <citation type="submission" date="2015-10" db="EMBL/GenBank/DDBJ databases">
        <authorList>
            <person name="Luecker S."/>
            <person name="Luecker S."/>
        </authorList>
    </citation>
    <scope>NUCLEOTIDE SEQUENCE [LARGE SCALE GENOMIC DNA]</scope>
</reference>
<organism evidence="6 7">
    <name type="scientific">Candidatus Nitrospira nitrificans</name>
    <dbReference type="NCBI Taxonomy" id="1742973"/>
    <lineage>
        <taxon>Bacteria</taxon>
        <taxon>Pseudomonadati</taxon>
        <taxon>Nitrospirota</taxon>
        <taxon>Nitrospiria</taxon>
        <taxon>Nitrospirales</taxon>
        <taxon>Nitrospiraceae</taxon>
        <taxon>Nitrospira</taxon>
    </lineage>
</organism>
<dbReference type="CDD" id="cd16442">
    <property type="entry name" value="BPL"/>
    <property type="match status" value="1"/>
</dbReference>
<dbReference type="SUPFAM" id="SSF55681">
    <property type="entry name" value="Class II aaRS and biotin synthetases"/>
    <property type="match status" value="1"/>
</dbReference>
<keyword evidence="7" id="KW-1185">Reference proteome</keyword>
<feature type="domain" description="BPL/LPL catalytic" evidence="5">
    <location>
        <begin position="10"/>
        <end position="205"/>
    </location>
</feature>
<keyword evidence="1 6" id="KW-0436">Ligase</keyword>
<dbReference type="InterPro" id="IPR045864">
    <property type="entry name" value="aa-tRNA-synth_II/BPL/LPL"/>
</dbReference>
<dbReference type="OrthoDB" id="9807064at2"/>
<evidence type="ECO:0000259" key="5">
    <source>
        <dbReference type="PROSITE" id="PS51733"/>
    </source>
</evidence>
<dbReference type="STRING" id="1742973.COMA2_60058"/>
<dbReference type="Pfam" id="PF02237">
    <property type="entry name" value="BPL_C"/>
    <property type="match status" value="1"/>
</dbReference>
<evidence type="ECO:0000256" key="3">
    <source>
        <dbReference type="ARBA" id="ARBA00024227"/>
    </source>
</evidence>
<dbReference type="RefSeq" id="WP_090901033.1">
    <property type="nucleotide sequence ID" value="NZ_CZPZ01000033.1"/>
</dbReference>
<dbReference type="EC" id="6.3.4.15" evidence="3"/>
<dbReference type="Pfam" id="PF03099">
    <property type="entry name" value="BPL_LplA_LipB"/>
    <property type="match status" value="1"/>
</dbReference>
<dbReference type="EMBL" id="CZPZ01000033">
    <property type="protein sequence ID" value="CUS38930.1"/>
    <property type="molecule type" value="Genomic_DNA"/>
</dbReference>
<dbReference type="GO" id="GO:0005737">
    <property type="term" value="C:cytoplasm"/>
    <property type="evidence" value="ECO:0007669"/>
    <property type="project" value="TreeGrafter"/>
</dbReference>